<evidence type="ECO:0000256" key="4">
    <source>
        <dbReference type="ARBA" id="ARBA00022692"/>
    </source>
</evidence>
<keyword evidence="5 7" id="KW-1133">Transmembrane helix</keyword>
<dbReference type="CDD" id="cd06261">
    <property type="entry name" value="TM_PBP2"/>
    <property type="match status" value="1"/>
</dbReference>
<dbReference type="AlphaFoldDB" id="A0A2T0UME8"/>
<dbReference type="GO" id="GO:0005886">
    <property type="term" value="C:plasma membrane"/>
    <property type="evidence" value="ECO:0007669"/>
    <property type="project" value="UniProtKB-SubCell"/>
</dbReference>
<accession>A0A2T0UME8</accession>
<evidence type="ECO:0000256" key="7">
    <source>
        <dbReference type="RuleBase" id="RU363032"/>
    </source>
</evidence>
<feature type="transmembrane region" description="Helical" evidence="7">
    <location>
        <begin position="162"/>
        <end position="180"/>
    </location>
</feature>
<evidence type="ECO:0000256" key="2">
    <source>
        <dbReference type="ARBA" id="ARBA00022448"/>
    </source>
</evidence>
<organism evidence="9 10">
    <name type="scientific">Glycomyces artemisiae</name>
    <dbReference type="NCBI Taxonomy" id="1076443"/>
    <lineage>
        <taxon>Bacteria</taxon>
        <taxon>Bacillati</taxon>
        <taxon>Actinomycetota</taxon>
        <taxon>Actinomycetes</taxon>
        <taxon>Glycomycetales</taxon>
        <taxon>Glycomycetaceae</taxon>
        <taxon>Glycomyces</taxon>
    </lineage>
</organism>
<comment type="caution">
    <text evidence="9">The sequence shown here is derived from an EMBL/GenBank/DDBJ whole genome shotgun (WGS) entry which is preliminary data.</text>
</comment>
<comment type="similarity">
    <text evidence="7">Belongs to the binding-protein-dependent transport system permease family.</text>
</comment>
<keyword evidence="2 7" id="KW-0813">Transport</keyword>
<feature type="transmembrane region" description="Helical" evidence="7">
    <location>
        <begin position="215"/>
        <end position="243"/>
    </location>
</feature>
<evidence type="ECO:0000256" key="6">
    <source>
        <dbReference type="ARBA" id="ARBA00023136"/>
    </source>
</evidence>
<evidence type="ECO:0000313" key="9">
    <source>
        <dbReference type="EMBL" id="PRY59074.1"/>
    </source>
</evidence>
<dbReference type="EMBL" id="PVTJ01000004">
    <property type="protein sequence ID" value="PRY59074.1"/>
    <property type="molecule type" value="Genomic_DNA"/>
</dbReference>
<dbReference type="InterPro" id="IPR035906">
    <property type="entry name" value="MetI-like_sf"/>
</dbReference>
<keyword evidence="6 7" id="KW-0472">Membrane</keyword>
<gene>
    <name evidence="9" type="ORF">B0I28_104230</name>
</gene>
<feature type="transmembrane region" description="Helical" evidence="7">
    <location>
        <begin position="132"/>
        <end position="156"/>
    </location>
</feature>
<keyword evidence="4 7" id="KW-0812">Transmembrane</keyword>
<feature type="domain" description="ABC transmembrane type-1" evidence="8">
    <location>
        <begin position="101"/>
        <end position="290"/>
    </location>
</feature>
<dbReference type="PANTHER" id="PTHR43386:SF1">
    <property type="entry name" value="D,D-DIPEPTIDE TRANSPORT SYSTEM PERMEASE PROTEIN DDPC-RELATED"/>
    <property type="match status" value="1"/>
</dbReference>
<evidence type="ECO:0000256" key="3">
    <source>
        <dbReference type="ARBA" id="ARBA00022475"/>
    </source>
</evidence>
<dbReference type="InterPro" id="IPR050366">
    <property type="entry name" value="BP-dependent_transpt_permease"/>
</dbReference>
<dbReference type="InterPro" id="IPR000515">
    <property type="entry name" value="MetI-like"/>
</dbReference>
<evidence type="ECO:0000256" key="5">
    <source>
        <dbReference type="ARBA" id="ARBA00022989"/>
    </source>
</evidence>
<feature type="transmembrane region" description="Helical" evidence="7">
    <location>
        <begin position="263"/>
        <end position="287"/>
    </location>
</feature>
<dbReference type="SUPFAM" id="SSF161098">
    <property type="entry name" value="MetI-like"/>
    <property type="match status" value="1"/>
</dbReference>
<evidence type="ECO:0000256" key="1">
    <source>
        <dbReference type="ARBA" id="ARBA00004651"/>
    </source>
</evidence>
<proteinExistence type="inferred from homology"/>
<sequence length="304" mass="33544">MTTTLDPALNAAITKPRKHFRESFLGRLWTGLTRSPAGFAGTVLVLAIVLFSFVGPLVIDQHNPTDTTQIWTSPSAEHWLGTQYEGKDTFTILVNSGAQPIWVGTLAALMATFVAVTLGSVAGYFRGRIDAVLLQLTDVTVTIPQFLLMLAVVAFFEDIPPWGISIVVGSTMWAFLFRSIRAQVMSLKEREFVEAARLQNLGASRIVFREILPNMAGFIFVNFVISVNQAIYAIVGLYVLGLMPSGTPNWGLMIHQSWSQNFYLNPVALPFVVTPLIMIVLFTIGLVTMGRGLDQALNPRLRER</sequence>
<reference evidence="9 10" key="1">
    <citation type="submission" date="2018-03" db="EMBL/GenBank/DDBJ databases">
        <title>Genomic Encyclopedia of Type Strains, Phase III (KMG-III): the genomes of soil and plant-associated and newly described type strains.</title>
        <authorList>
            <person name="Whitman W."/>
        </authorList>
    </citation>
    <scope>NUCLEOTIDE SEQUENCE [LARGE SCALE GENOMIC DNA]</scope>
    <source>
        <strain evidence="9 10">CGMCC 4.7067</strain>
    </source>
</reference>
<name>A0A2T0UME8_9ACTN</name>
<dbReference type="Proteomes" id="UP000238176">
    <property type="component" value="Unassembled WGS sequence"/>
</dbReference>
<dbReference type="GO" id="GO:0071916">
    <property type="term" value="F:dipeptide transmembrane transporter activity"/>
    <property type="evidence" value="ECO:0007669"/>
    <property type="project" value="TreeGrafter"/>
</dbReference>
<dbReference type="Pfam" id="PF00528">
    <property type="entry name" value="BPD_transp_1"/>
    <property type="match status" value="1"/>
</dbReference>
<protein>
    <submittedName>
        <fullName evidence="9">Peptide/nickel transport system permease protein</fullName>
    </submittedName>
</protein>
<evidence type="ECO:0000313" key="10">
    <source>
        <dbReference type="Proteomes" id="UP000238176"/>
    </source>
</evidence>
<keyword evidence="10" id="KW-1185">Reference proteome</keyword>
<dbReference type="PANTHER" id="PTHR43386">
    <property type="entry name" value="OLIGOPEPTIDE TRANSPORT SYSTEM PERMEASE PROTEIN APPC"/>
    <property type="match status" value="1"/>
</dbReference>
<dbReference type="PROSITE" id="PS50928">
    <property type="entry name" value="ABC_TM1"/>
    <property type="match status" value="1"/>
</dbReference>
<dbReference type="Gene3D" id="1.10.3720.10">
    <property type="entry name" value="MetI-like"/>
    <property type="match status" value="1"/>
</dbReference>
<evidence type="ECO:0000259" key="8">
    <source>
        <dbReference type="PROSITE" id="PS50928"/>
    </source>
</evidence>
<feature type="transmembrane region" description="Helical" evidence="7">
    <location>
        <begin position="37"/>
        <end position="59"/>
    </location>
</feature>
<keyword evidence="3" id="KW-1003">Cell membrane</keyword>
<feature type="transmembrane region" description="Helical" evidence="7">
    <location>
        <begin position="101"/>
        <end position="125"/>
    </location>
</feature>
<comment type="subcellular location">
    <subcellularLocation>
        <location evidence="1 7">Cell membrane</location>
        <topology evidence="1 7">Multi-pass membrane protein</topology>
    </subcellularLocation>
</comment>